<dbReference type="GO" id="GO:0004016">
    <property type="term" value="F:adenylate cyclase activity"/>
    <property type="evidence" value="ECO:0007669"/>
    <property type="project" value="TreeGrafter"/>
</dbReference>
<dbReference type="Proteomes" id="UP000191663">
    <property type="component" value="Unassembled WGS sequence"/>
</dbReference>
<protein>
    <recommendedName>
        <fullName evidence="3">Orc1-like AAA ATPase domain-containing protein</fullName>
    </recommendedName>
</protein>
<organism evidence="4 5">
    <name type="scientific">candidate division WOR-3 bacterium 4484_100</name>
    <dbReference type="NCBI Taxonomy" id="1936077"/>
    <lineage>
        <taxon>Bacteria</taxon>
        <taxon>Bacteria division WOR-3</taxon>
    </lineage>
</organism>
<dbReference type="PANTHER" id="PTHR16305">
    <property type="entry name" value="TESTICULAR SOLUBLE ADENYLYL CYCLASE"/>
    <property type="match status" value="1"/>
</dbReference>
<dbReference type="GO" id="GO:0005524">
    <property type="term" value="F:ATP binding"/>
    <property type="evidence" value="ECO:0007669"/>
    <property type="project" value="UniProtKB-KW"/>
</dbReference>
<dbReference type="InterPro" id="IPR041664">
    <property type="entry name" value="AAA_16"/>
</dbReference>
<evidence type="ECO:0000313" key="5">
    <source>
        <dbReference type="Proteomes" id="UP000191663"/>
    </source>
</evidence>
<evidence type="ECO:0000313" key="4">
    <source>
        <dbReference type="EMBL" id="OPX18548.1"/>
    </source>
</evidence>
<reference evidence="5" key="1">
    <citation type="submission" date="2017-01" db="EMBL/GenBank/DDBJ databases">
        <title>Novel pathways for hydrocarbon cycling and metabolic interdependencies in hydrothermal sediment communities.</title>
        <authorList>
            <person name="Dombrowski N."/>
            <person name="Seitz K."/>
            <person name="Teske A."/>
            <person name="Baker B."/>
        </authorList>
    </citation>
    <scope>NUCLEOTIDE SEQUENCE [LARGE SCALE GENOMIC DNA]</scope>
</reference>
<dbReference type="EMBL" id="MUKB01000008">
    <property type="protein sequence ID" value="OPX18548.1"/>
    <property type="molecule type" value="Genomic_DNA"/>
</dbReference>
<dbReference type="Pfam" id="PF13191">
    <property type="entry name" value="AAA_16"/>
    <property type="match status" value="1"/>
</dbReference>
<dbReference type="InterPro" id="IPR011990">
    <property type="entry name" value="TPR-like_helical_dom_sf"/>
</dbReference>
<name>A0A1V4QGS4_UNCW3</name>
<evidence type="ECO:0000256" key="1">
    <source>
        <dbReference type="ARBA" id="ARBA00022741"/>
    </source>
</evidence>
<dbReference type="PANTHER" id="PTHR16305:SF28">
    <property type="entry name" value="GUANYLATE CYCLASE DOMAIN-CONTAINING PROTEIN"/>
    <property type="match status" value="1"/>
</dbReference>
<feature type="domain" description="Orc1-like AAA ATPase" evidence="3">
    <location>
        <begin position="142"/>
        <end position="316"/>
    </location>
</feature>
<dbReference type="SUPFAM" id="SSF48452">
    <property type="entry name" value="TPR-like"/>
    <property type="match status" value="1"/>
</dbReference>
<keyword evidence="2" id="KW-0067">ATP-binding</keyword>
<dbReference type="Gene3D" id="3.40.50.300">
    <property type="entry name" value="P-loop containing nucleotide triphosphate hydrolases"/>
    <property type="match status" value="1"/>
</dbReference>
<accession>A0A1V4QGS4</accession>
<dbReference type="SUPFAM" id="SSF52540">
    <property type="entry name" value="P-loop containing nucleoside triphosphate hydrolases"/>
    <property type="match status" value="1"/>
</dbReference>
<keyword evidence="1" id="KW-0547">Nucleotide-binding</keyword>
<evidence type="ECO:0000259" key="3">
    <source>
        <dbReference type="Pfam" id="PF13191"/>
    </source>
</evidence>
<proteinExistence type="predicted"/>
<gene>
    <name evidence="4" type="ORF">BXT86_00615</name>
</gene>
<evidence type="ECO:0000256" key="2">
    <source>
        <dbReference type="ARBA" id="ARBA00022840"/>
    </source>
</evidence>
<dbReference type="InterPro" id="IPR027417">
    <property type="entry name" value="P-loop_NTPase"/>
</dbReference>
<dbReference type="GO" id="GO:0005737">
    <property type="term" value="C:cytoplasm"/>
    <property type="evidence" value="ECO:0007669"/>
    <property type="project" value="TreeGrafter"/>
</dbReference>
<dbReference type="Gene3D" id="1.25.40.10">
    <property type="entry name" value="Tetratricopeptide repeat domain"/>
    <property type="match status" value="1"/>
</dbReference>
<sequence>MNYFFSIFLRDLNREKFYEIIETLEQFSGSIVEVEKSLILGQSDTVEIVASLLKMREFYPEMRFGFSQYPGLAKGLSRIAKFGEVLISEEVEQKLLDDFEITSLGMLTIEGMSSQILVCRIDQPRGDLKFPKQIRKENRISRAGQIDAMENLLSVSNAVLIVGPTGIGKTVFIDQLVERWQEQKEVLRTVCPPIIRRLSLEPIMELVEQLLEIEDVESIGEKQQAIERRLKELGIADIGTTYLAVLDFLGLSEEETILEKMDLKVRVDLVTTNIAEIIKRMSWNRPLVIIVEDVENMDPSSVNFMQNLILKLADENVYFIFSSALSQVNISGIKEFELREIEREDLINLVKNEINEEIKFAAATPLHIAQFLRLYREERLDYFYKQYQGEAAIGGFNLPFHDFKTVVKRRVELLEEKKDFIYNLAIAGIKIIPDEFPVDKDNLGLFEYFVKRGFLRRFLNYYIFINPLLHNEIYDLIPDKKRRHQHLADYYSRLEGYEELAAYHLQQAESYNKAIEYLIKSAQLVVGKGAYDSGINYYKKALELCQQHRELANLEILVAINEGLADIYRALDDEETALKYYKVVLDSYKEILKE</sequence>
<dbReference type="AlphaFoldDB" id="A0A1V4QGS4"/>
<comment type="caution">
    <text evidence="4">The sequence shown here is derived from an EMBL/GenBank/DDBJ whole genome shotgun (WGS) entry which is preliminary data.</text>
</comment>